<feature type="region of interest" description="Disordered" evidence="1">
    <location>
        <begin position="335"/>
        <end position="356"/>
    </location>
</feature>
<evidence type="ECO:0000256" key="1">
    <source>
        <dbReference type="SAM" id="MobiDB-lite"/>
    </source>
</evidence>
<gene>
    <name evidence="2" type="ORF">FN846DRAFT_991627</name>
</gene>
<evidence type="ECO:0000313" key="2">
    <source>
        <dbReference type="EMBL" id="KAA8898299.1"/>
    </source>
</evidence>
<protein>
    <submittedName>
        <fullName evidence="2">Uncharacterized protein</fullName>
    </submittedName>
</protein>
<reference evidence="2 3" key="1">
    <citation type="submission" date="2019-09" db="EMBL/GenBank/DDBJ databases">
        <title>Draft genome of the ectomycorrhizal ascomycete Sphaerosporella brunnea.</title>
        <authorList>
            <consortium name="DOE Joint Genome Institute"/>
            <person name="Benucci G.M."/>
            <person name="Marozzi G."/>
            <person name="Antonielli L."/>
            <person name="Sanchez S."/>
            <person name="Marco P."/>
            <person name="Wang X."/>
            <person name="Falini L.B."/>
            <person name="Barry K."/>
            <person name="Haridas S."/>
            <person name="Lipzen A."/>
            <person name="Labutti K."/>
            <person name="Grigoriev I.V."/>
            <person name="Murat C."/>
            <person name="Martin F."/>
            <person name="Albertini E."/>
            <person name="Donnini D."/>
            <person name="Bonito G."/>
        </authorList>
    </citation>
    <scope>NUCLEOTIDE SEQUENCE [LARGE SCALE GENOMIC DNA]</scope>
    <source>
        <strain evidence="2 3">Sb_GMNB300</strain>
    </source>
</reference>
<keyword evidence="3" id="KW-1185">Reference proteome</keyword>
<dbReference type="EMBL" id="VXIS01000187">
    <property type="protein sequence ID" value="KAA8898299.1"/>
    <property type="molecule type" value="Genomic_DNA"/>
</dbReference>
<organism evidence="2 3">
    <name type="scientific">Sphaerosporella brunnea</name>
    <dbReference type="NCBI Taxonomy" id="1250544"/>
    <lineage>
        <taxon>Eukaryota</taxon>
        <taxon>Fungi</taxon>
        <taxon>Dikarya</taxon>
        <taxon>Ascomycota</taxon>
        <taxon>Pezizomycotina</taxon>
        <taxon>Pezizomycetes</taxon>
        <taxon>Pezizales</taxon>
        <taxon>Pyronemataceae</taxon>
        <taxon>Sphaerosporella</taxon>
    </lineage>
</organism>
<accession>A0A5J5EQ91</accession>
<dbReference type="Proteomes" id="UP000326924">
    <property type="component" value="Unassembled WGS sequence"/>
</dbReference>
<comment type="caution">
    <text evidence="2">The sequence shown here is derived from an EMBL/GenBank/DDBJ whole genome shotgun (WGS) entry which is preliminary data.</text>
</comment>
<sequence>MSQQAPGYQAANLMAPANQRASSFFPASSPLPHISHRSENNNTNTLSNLLNLMSSHRLTLTGVYKDAGVAQMEEYPLHKLLVQAMRQHGWHEMDTYFKPTLADNAMRKIMLRVLANETRVYEHYPGLYTLEDGHMALYGFVNNLLKASLQSKAKWLTSWPVADAPARLDEHVAFVLPKAMRRAPDEAAAPPEDNEDIDQADAIEAAEDSGLADLSDAPQPHDAAPHNVFPQPPSPAPDGVTREEFQAIMQPILAGVNEMREAAVTQKAGAASLPDANGTIKEAERNGWELRLAAVEAQREGFRAAWRTKRAGMLLDLHRNDAKIKALKTRLEALKKEKRPREAEDKRSDAEAHLGL</sequence>
<feature type="region of interest" description="Disordered" evidence="1">
    <location>
        <begin position="212"/>
        <end position="240"/>
    </location>
</feature>
<dbReference type="AlphaFoldDB" id="A0A5J5EQ91"/>
<evidence type="ECO:0000313" key="3">
    <source>
        <dbReference type="Proteomes" id="UP000326924"/>
    </source>
</evidence>
<proteinExistence type="predicted"/>
<name>A0A5J5EQ91_9PEZI</name>
<dbReference type="InParanoid" id="A0A5J5EQ91"/>